<gene>
    <name evidence="2" type="ORF">NG99_25830</name>
</gene>
<keyword evidence="1" id="KW-0812">Transmembrane</keyword>
<keyword evidence="3" id="KW-1185">Reference proteome</keyword>
<dbReference type="Proteomes" id="UP000030351">
    <property type="component" value="Unassembled WGS sequence"/>
</dbReference>
<accession>A0A0A3YM43</accession>
<protein>
    <recommendedName>
        <fullName evidence="4">DUF3592 domain-containing protein</fullName>
    </recommendedName>
</protein>
<evidence type="ECO:0000313" key="2">
    <source>
        <dbReference type="EMBL" id="KGT86401.1"/>
    </source>
</evidence>
<evidence type="ECO:0000256" key="1">
    <source>
        <dbReference type="SAM" id="Phobius"/>
    </source>
</evidence>
<dbReference type="STRING" id="371042.NG99_25830"/>
<feature type="transmembrane region" description="Helical" evidence="1">
    <location>
        <begin position="6"/>
        <end position="22"/>
    </location>
</feature>
<reference evidence="2 3" key="1">
    <citation type="submission" date="2014-10" db="EMBL/GenBank/DDBJ databases">
        <title>Genome sequence of Erwinia typographi M043b.</title>
        <authorList>
            <person name="Chan K.-G."/>
            <person name="Tan W.-S."/>
        </authorList>
    </citation>
    <scope>NUCLEOTIDE SEQUENCE [LARGE SCALE GENOMIC DNA]</scope>
    <source>
        <strain evidence="2 3">M043b</strain>
    </source>
</reference>
<name>A0A0A3YM43_9GAMM</name>
<evidence type="ECO:0008006" key="4">
    <source>
        <dbReference type="Google" id="ProtNLM"/>
    </source>
</evidence>
<keyword evidence="1" id="KW-1133">Transmembrane helix</keyword>
<keyword evidence="1" id="KW-0472">Membrane</keyword>
<comment type="caution">
    <text evidence="2">The sequence shown here is derived from an EMBL/GenBank/DDBJ whole genome shotgun (WGS) entry which is preliminary data.</text>
</comment>
<evidence type="ECO:0000313" key="3">
    <source>
        <dbReference type="Proteomes" id="UP000030351"/>
    </source>
</evidence>
<dbReference type="RefSeq" id="WP_034899418.1">
    <property type="nucleotide sequence ID" value="NZ_JRUQ01000098.1"/>
</dbReference>
<dbReference type="AlphaFoldDB" id="A0A0A3YM43"/>
<sequence>MQDLILVVIFLAVIISVGLIFYHDSIIANKGTETTAVVIESRQVSSNSGGSINGDFLIRFLNENNTMEELRFRETLPQLYASQVQSGMNVKIKYLRSKKSVKASLVFKK</sequence>
<proteinExistence type="predicted"/>
<dbReference type="EMBL" id="JRUQ01000098">
    <property type="protein sequence ID" value="KGT86401.1"/>
    <property type="molecule type" value="Genomic_DNA"/>
</dbReference>
<organism evidence="2 3">
    <name type="scientific">Erwinia typographi</name>
    <dbReference type="NCBI Taxonomy" id="371042"/>
    <lineage>
        <taxon>Bacteria</taxon>
        <taxon>Pseudomonadati</taxon>
        <taxon>Pseudomonadota</taxon>
        <taxon>Gammaproteobacteria</taxon>
        <taxon>Enterobacterales</taxon>
        <taxon>Erwiniaceae</taxon>
        <taxon>Erwinia</taxon>
    </lineage>
</organism>
<dbReference type="OrthoDB" id="6564473at2"/>